<comment type="caution">
    <text evidence="4">The sequence shown here is derived from an EMBL/GenBank/DDBJ whole genome shotgun (WGS) entry which is preliminary data.</text>
</comment>
<dbReference type="InterPro" id="IPR051402">
    <property type="entry name" value="KPR-Related"/>
</dbReference>
<organism evidence="4 5">
    <name type="scientific">Ceratobasidium theobromae</name>
    <dbReference type="NCBI Taxonomy" id="1582974"/>
    <lineage>
        <taxon>Eukaryota</taxon>
        <taxon>Fungi</taxon>
        <taxon>Dikarya</taxon>
        <taxon>Basidiomycota</taxon>
        <taxon>Agaricomycotina</taxon>
        <taxon>Agaricomycetes</taxon>
        <taxon>Cantharellales</taxon>
        <taxon>Ceratobasidiaceae</taxon>
        <taxon>Ceratobasidium</taxon>
    </lineage>
</organism>
<dbReference type="InterPro" id="IPR008927">
    <property type="entry name" value="6-PGluconate_DH-like_C_sf"/>
</dbReference>
<dbReference type="PANTHER" id="PTHR21708:SF43">
    <property type="entry name" value="KETOPANTOATE REDUCTASE C-TERMINAL DOMAIN-CONTAINING PROTEIN"/>
    <property type="match status" value="1"/>
</dbReference>
<dbReference type="EMBL" id="SSOP01000058">
    <property type="protein sequence ID" value="KAB5592658.1"/>
    <property type="molecule type" value="Genomic_DNA"/>
</dbReference>
<dbReference type="SUPFAM" id="SSF48179">
    <property type="entry name" value="6-phosphogluconate dehydrogenase C-terminal domain-like"/>
    <property type="match status" value="1"/>
</dbReference>
<dbReference type="GO" id="GO:0005737">
    <property type="term" value="C:cytoplasm"/>
    <property type="evidence" value="ECO:0007669"/>
    <property type="project" value="TreeGrafter"/>
</dbReference>
<keyword evidence="5" id="KW-1185">Reference proteome</keyword>
<dbReference type="InterPro" id="IPR013752">
    <property type="entry name" value="KPA_reductase"/>
</dbReference>
<dbReference type="Gene3D" id="3.40.50.720">
    <property type="entry name" value="NAD(P)-binding Rossmann-like Domain"/>
    <property type="match status" value="1"/>
</dbReference>
<proteinExistence type="predicted"/>
<dbReference type="Proteomes" id="UP000383932">
    <property type="component" value="Unassembled WGS sequence"/>
</dbReference>
<dbReference type="InterPro" id="IPR013328">
    <property type="entry name" value="6PGD_dom2"/>
</dbReference>
<feature type="domain" description="Ketopantoate reductase C-terminal" evidence="3">
    <location>
        <begin position="210"/>
        <end position="345"/>
    </location>
</feature>
<dbReference type="PANTHER" id="PTHR21708">
    <property type="entry name" value="PROBABLE 2-DEHYDROPANTOATE 2-REDUCTASE"/>
    <property type="match status" value="1"/>
</dbReference>
<dbReference type="Pfam" id="PF02558">
    <property type="entry name" value="ApbA"/>
    <property type="match status" value="1"/>
</dbReference>
<evidence type="ECO:0000313" key="5">
    <source>
        <dbReference type="Proteomes" id="UP000383932"/>
    </source>
</evidence>
<evidence type="ECO:0000313" key="4">
    <source>
        <dbReference type="EMBL" id="KAB5592658.1"/>
    </source>
</evidence>
<dbReference type="AlphaFoldDB" id="A0A5N5QM69"/>
<keyword evidence="1" id="KW-1133">Transmembrane helix</keyword>
<dbReference type="OrthoDB" id="3609at2759"/>
<feature type="domain" description="Ketopantoate reductase N-terminal" evidence="2">
    <location>
        <begin position="6"/>
        <end position="166"/>
    </location>
</feature>
<dbReference type="InterPro" id="IPR013332">
    <property type="entry name" value="KPR_N"/>
</dbReference>
<keyword evidence="1" id="KW-0812">Transmembrane</keyword>
<gene>
    <name evidence="4" type="ORF">CTheo_3922</name>
</gene>
<protein>
    <submittedName>
        <fullName evidence="4">Ketopantoate reductase PanE/ApbA carboxy-terminal protein</fullName>
    </submittedName>
</protein>
<dbReference type="FunFam" id="1.10.1040.10:FF:000017">
    <property type="entry name" value="2-dehydropantoate 2-reductase"/>
    <property type="match status" value="1"/>
</dbReference>
<evidence type="ECO:0000259" key="3">
    <source>
        <dbReference type="Pfam" id="PF08546"/>
    </source>
</evidence>
<evidence type="ECO:0000256" key="1">
    <source>
        <dbReference type="SAM" id="Phobius"/>
    </source>
</evidence>
<dbReference type="Pfam" id="PF08546">
    <property type="entry name" value="ApbA_C"/>
    <property type="match status" value="1"/>
</dbReference>
<sequence>MGADEVLVVGFGAVGVVYSLILSKTPDTRVTAIARGNFEKVSTKGIDIRSKKHGNILGWKPHRVVKDVVEAADRTYSYVLITTKALPDISPTPQILAPLLSPDYVKKHGSPTFVILQNGLGVERDLYAAVSSAWSTTPRVLSAAVYIQANLIGDRDVVEQGPFDRLVCGIYRPDFNVSDDPQNTPEEAKILEGFARLISAGNGDIEIVPDIQRKKFAKNLWNLSFAAYATLLRLPCFAFFWEEIESTQKIRPSLIKILQEAIVVARALGYSEQAVPSSLVESTIEDTGGLHRPGTTSTHKPSMLVDIETKRPLEIEAIMGEVIRLGKTHHVEMPILETVYALLQVAQAALVRGAYGQ</sequence>
<evidence type="ECO:0000259" key="2">
    <source>
        <dbReference type="Pfam" id="PF02558"/>
    </source>
</evidence>
<name>A0A5N5QM69_9AGAM</name>
<accession>A0A5N5QM69</accession>
<feature type="transmembrane region" description="Helical" evidence="1">
    <location>
        <begin position="6"/>
        <end position="23"/>
    </location>
</feature>
<dbReference type="Gene3D" id="1.10.1040.10">
    <property type="entry name" value="N-(1-d-carboxylethyl)-l-norvaline Dehydrogenase, domain 2"/>
    <property type="match status" value="1"/>
</dbReference>
<feature type="transmembrane region" description="Helical" evidence="1">
    <location>
        <begin position="220"/>
        <end position="241"/>
    </location>
</feature>
<keyword evidence="1" id="KW-0472">Membrane</keyword>
<reference evidence="4 5" key="1">
    <citation type="journal article" date="2019" name="Fungal Biol. Biotechnol.">
        <title>Draft genome sequence of fastidious pathogen Ceratobasidium theobromae, which causes vascular-streak dieback in Theobroma cacao.</title>
        <authorList>
            <person name="Ali S.S."/>
            <person name="Asman A."/>
            <person name="Shao J."/>
            <person name="Firmansyah A.P."/>
            <person name="Susilo A.W."/>
            <person name="Rosmana A."/>
            <person name="McMahon P."/>
            <person name="Junaid M."/>
            <person name="Guest D."/>
            <person name="Kheng T.Y."/>
            <person name="Meinhardt L.W."/>
            <person name="Bailey B.A."/>
        </authorList>
    </citation>
    <scope>NUCLEOTIDE SEQUENCE [LARGE SCALE GENOMIC DNA]</scope>
    <source>
        <strain evidence="4 5">CT2</strain>
    </source>
</reference>